<gene>
    <name evidence="1" type="ORF">OKIOD_LOCUS1388</name>
</gene>
<dbReference type="SUPFAM" id="SSF117281">
    <property type="entry name" value="Kelch motif"/>
    <property type="match status" value="1"/>
</dbReference>
<evidence type="ECO:0000313" key="2">
    <source>
        <dbReference type="Proteomes" id="UP001158576"/>
    </source>
</evidence>
<reference evidence="1 2" key="1">
    <citation type="submission" date="2021-04" db="EMBL/GenBank/DDBJ databases">
        <authorList>
            <person name="Bliznina A."/>
        </authorList>
    </citation>
    <scope>NUCLEOTIDE SEQUENCE [LARGE SCALE GENOMIC DNA]</scope>
</reference>
<protein>
    <submittedName>
        <fullName evidence="1">Oidioi.mRNA.OKI2018_I69.PAR.g9830.t1.cds</fullName>
    </submittedName>
</protein>
<dbReference type="Gene3D" id="2.120.10.80">
    <property type="entry name" value="Kelch-type beta propeller"/>
    <property type="match status" value="1"/>
</dbReference>
<accession>A0ABN7RNJ2</accession>
<dbReference type="EMBL" id="OU015568">
    <property type="protein sequence ID" value="CAG5081282.1"/>
    <property type="molecule type" value="Genomic_DNA"/>
</dbReference>
<keyword evidence="2" id="KW-1185">Reference proteome</keyword>
<name>A0ABN7RNJ2_OIKDI</name>
<organism evidence="1 2">
    <name type="scientific">Oikopleura dioica</name>
    <name type="common">Tunicate</name>
    <dbReference type="NCBI Taxonomy" id="34765"/>
    <lineage>
        <taxon>Eukaryota</taxon>
        <taxon>Metazoa</taxon>
        <taxon>Chordata</taxon>
        <taxon>Tunicata</taxon>
        <taxon>Appendicularia</taxon>
        <taxon>Copelata</taxon>
        <taxon>Oikopleuridae</taxon>
        <taxon>Oikopleura</taxon>
    </lineage>
</organism>
<evidence type="ECO:0000313" key="1">
    <source>
        <dbReference type="EMBL" id="CAG5081282.1"/>
    </source>
</evidence>
<sequence length="141" mass="15663">MGYTRLVESIALSDLESGSTFSFEKPLPIILTESAAFFQNEQIYIAGGFNHSRYSDFGREEVFIYGTEGHHQVVGALPNGRRMHSVATLNKKTLILGDYDARPESKALLFENGETSEYRLTGYDPNALMAATTVCFPVPIF</sequence>
<dbReference type="Proteomes" id="UP001158576">
    <property type="component" value="Chromosome PAR"/>
</dbReference>
<proteinExistence type="predicted"/>
<dbReference type="InterPro" id="IPR015915">
    <property type="entry name" value="Kelch-typ_b-propeller"/>
</dbReference>